<feature type="chain" id="PRO_5040837175" evidence="1">
    <location>
        <begin position="30"/>
        <end position="277"/>
    </location>
</feature>
<organism evidence="2 3">
    <name type="scientific">Bacillus thuringiensis subsp. medellin</name>
    <dbReference type="NCBI Taxonomy" id="79672"/>
    <lineage>
        <taxon>Bacteria</taxon>
        <taxon>Bacillati</taxon>
        <taxon>Bacillota</taxon>
        <taxon>Bacilli</taxon>
        <taxon>Bacillales</taxon>
        <taxon>Bacillaceae</taxon>
        <taxon>Bacillus</taxon>
        <taxon>Bacillus cereus group</taxon>
    </lineage>
</organism>
<accession>A0A9X6MY81</accession>
<dbReference type="Proteomes" id="UP000195160">
    <property type="component" value="Unassembled WGS sequence"/>
</dbReference>
<dbReference type="RefSeq" id="WP_088069176.1">
    <property type="nucleotide sequence ID" value="NZ_MOOV01000226.1"/>
</dbReference>
<proteinExistence type="predicted"/>
<evidence type="ECO:0000313" key="2">
    <source>
        <dbReference type="EMBL" id="OUB90308.1"/>
    </source>
</evidence>
<name>A0A9X6MY81_BACTV</name>
<feature type="signal peptide" evidence="1">
    <location>
        <begin position="1"/>
        <end position="29"/>
    </location>
</feature>
<evidence type="ECO:0000256" key="1">
    <source>
        <dbReference type="SAM" id="SignalP"/>
    </source>
</evidence>
<gene>
    <name evidence="2" type="ORF">BK784_26140</name>
</gene>
<protein>
    <submittedName>
        <fullName evidence="2">Uncharacterized protein</fullName>
    </submittedName>
</protein>
<dbReference type="AlphaFoldDB" id="A0A9X6MY81"/>
<reference evidence="2 3" key="1">
    <citation type="submission" date="2016-10" db="EMBL/GenBank/DDBJ databases">
        <title>Comparative genomics of Bacillus thuringiensis reveals a path to pathogens against multiple invertebrate hosts.</title>
        <authorList>
            <person name="Zheng J."/>
            <person name="Gao Q."/>
            <person name="Liu H."/>
            <person name="Peng D."/>
            <person name="Ruan L."/>
            <person name="Sun M."/>
        </authorList>
    </citation>
    <scope>NUCLEOTIDE SEQUENCE [LARGE SCALE GENOMIC DNA]</scope>
    <source>
        <strain evidence="2">T30001</strain>
    </source>
</reference>
<keyword evidence="1" id="KW-0732">Signal</keyword>
<sequence length="277" mass="30493">MKVTKKNLILVLSIVILLNIQLGSSAVYAAVDVHIPTFNSINVDKKEVKEGEQVKISIDAVDNESGIKTVYVYYKTPITGKSARISLQYNAETGRYERYQAITNTFEPGLWKVSGIYITDNANNELTVSPSRGYDLSGAEFTVSGATPDVQAPIFKSINVDKKEVKEGEQVKISIDAVDNESGIKTVYVYYKTPITGKSATISLKYNAETGRYERYQAITNTFEPGLWKVSGIYITDNANNELTVSPSREYDLSSAEFKVGTPSVDSVNLTVDHASL</sequence>
<comment type="caution">
    <text evidence="2">The sequence shown here is derived from an EMBL/GenBank/DDBJ whole genome shotgun (WGS) entry which is preliminary data.</text>
</comment>
<dbReference type="EMBL" id="MOOV01000226">
    <property type="protein sequence ID" value="OUB90308.1"/>
    <property type="molecule type" value="Genomic_DNA"/>
</dbReference>
<evidence type="ECO:0000313" key="3">
    <source>
        <dbReference type="Proteomes" id="UP000195160"/>
    </source>
</evidence>